<organism evidence="10 11">
    <name type="scientific">Phytoactinopolyspora halotolerans</name>
    <dbReference type="NCBI Taxonomy" id="1981512"/>
    <lineage>
        <taxon>Bacteria</taxon>
        <taxon>Bacillati</taxon>
        <taxon>Actinomycetota</taxon>
        <taxon>Actinomycetes</taxon>
        <taxon>Jiangellales</taxon>
        <taxon>Jiangellaceae</taxon>
        <taxon>Phytoactinopolyspora</taxon>
    </lineage>
</organism>
<evidence type="ECO:0000256" key="4">
    <source>
        <dbReference type="ARBA" id="ARBA00023163"/>
    </source>
</evidence>
<comment type="function">
    <text evidence="5">May be an activator protein for the gylABX operon.</text>
</comment>
<dbReference type="PANTHER" id="PTHR30136:SF35">
    <property type="entry name" value="HTH-TYPE TRANSCRIPTIONAL REGULATOR RV1719"/>
    <property type="match status" value="1"/>
</dbReference>
<keyword evidence="4" id="KW-0804">Transcription</keyword>
<reference evidence="10 11" key="1">
    <citation type="submission" date="2020-02" db="EMBL/GenBank/DDBJ databases">
        <authorList>
            <person name="Li X.-J."/>
            <person name="Han X.-M."/>
        </authorList>
    </citation>
    <scope>NUCLEOTIDE SEQUENCE [LARGE SCALE GENOMIC DNA]</scope>
    <source>
        <strain evidence="10 11">CCTCC AB 2017055</strain>
    </source>
</reference>
<feature type="compositionally biased region" description="Low complexity" evidence="7">
    <location>
        <begin position="251"/>
        <end position="267"/>
    </location>
</feature>
<dbReference type="RefSeq" id="WP_163742928.1">
    <property type="nucleotide sequence ID" value="NZ_JAAGOA010000021.1"/>
</dbReference>
<dbReference type="InterPro" id="IPR050707">
    <property type="entry name" value="HTH_MetabolicPath_Reg"/>
</dbReference>
<dbReference type="InterPro" id="IPR014757">
    <property type="entry name" value="Tscrpt_reg_IclR_C"/>
</dbReference>
<proteinExistence type="predicted"/>
<keyword evidence="3" id="KW-0238">DNA-binding</keyword>
<dbReference type="PROSITE" id="PS51077">
    <property type="entry name" value="HTH_ICLR"/>
    <property type="match status" value="1"/>
</dbReference>
<dbReference type="AlphaFoldDB" id="A0A6L9SFX3"/>
<dbReference type="Gene3D" id="3.30.450.40">
    <property type="match status" value="1"/>
</dbReference>
<dbReference type="SMART" id="SM00346">
    <property type="entry name" value="HTH_ICLR"/>
    <property type="match status" value="1"/>
</dbReference>
<dbReference type="GO" id="GO:0003677">
    <property type="term" value="F:DNA binding"/>
    <property type="evidence" value="ECO:0007669"/>
    <property type="project" value="UniProtKB-KW"/>
</dbReference>
<dbReference type="GO" id="GO:0045892">
    <property type="term" value="P:negative regulation of DNA-templated transcription"/>
    <property type="evidence" value="ECO:0007669"/>
    <property type="project" value="TreeGrafter"/>
</dbReference>
<dbReference type="FunFam" id="1.10.10.10:FF:000056">
    <property type="entry name" value="IclR family transcriptional regulator"/>
    <property type="match status" value="1"/>
</dbReference>
<protein>
    <recommendedName>
        <fullName evidence="6">Glycerol operon regulatory protein</fullName>
    </recommendedName>
</protein>
<dbReference type="EMBL" id="JAAGOA010000021">
    <property type="protein sequence ID" value="NEE03341.1"/>
    <property type="molecule type" value="Genomic_DNA"/>
</dbReference>
<dbReference type="PANTHER" id="PTHR30136">
    <property type="entry name" value="HELIX-TURN-HELIX TRANSCRIPTIONAL REGULATOR, ICLR FAMILY"/>
    <property type="match status" value="1"/>
</dbReference>
<evidence type="ECO:0000256" key="3">
    <source>
        <dbReference type="ARBA" id="ARBA00023125"/>
    </source>
</evidence>
<dbReference type="PROSITE" id="PS51078">
    <property type="entry name" value="ICLR_ED"/>
    <property type="match status" value="1"/>
</dbReference>
<dbReference type="InterPro" id="IPR005471">
    <property type="entry name" value="Tscrpt_reg_IclR_N"/>
</dbReference>
<dbReference type="InterPro" id="IPR036388">
    <property type="entry name" value="WH-like_DNA-bd_sf"/>
</dbReference>
<sequence>MNESVVKAVEVLLALADHERDLGARDLSERTGLPRSTVQRLLQTFESCAMVEQDPVTLRYRLGTQVLHLGMVALCRVDVRARALPYMNRLRDTSGETVGLSIRVGDERMYIEQLASRQELRSMAEVGQLYPLYSGAPGRVLLAFLDDAEIDRILQAAELVPLTGKTPLTRERVMELVAQTRETGHAVAFEETIPGISTVAAPIRDHRGTVTAALNVSGPASRFDRAAMDGALPELLSAASFISKELGYVAPGSPSDVSPPDSSEAGR</sequence>
<gene>
    <name evidence="10" type="ORF">G1H10_24545</name>
</gene>
<evidence type="ECO:0000259" key="9">
    <source>
        <dbReference type="PROSITE" id="PS51078"/>
    </source>
</evidence>
<dbReference type="Pfam" id="PF01614">
    <property type="entry name" value="IclR_C"/>
    <property type="match status" value="1"/>
</dbReference>
<feature type="domain" description="HTH iclR-type" evidence="8">
    <location>
        <begin position="2"/>
        <end position="64"/>
    </location>
</feature>
<accession>A0A6L9SFX3</accession>
<evidence type="ECO:0000259" key="8">
    <source>
        <dbReference type="PROSITE" id="PS51077"/>
    </source>
</evidence>
<evidence type="ECO:0000313" key="11">
    <source>
        <dbReference type="Proteomes" id="UP000475214"/>
    </source>
</evidence>
<dbReference type="SUPFAM" id="SSF55781">
    <property type="entry name" value="GAF domain-like"/>
    <property type="match status" value="1"/>
</dbReference>
<dbReference type="Proteomes" id="UP000475214">
    <property type="component" value="Unassembled WGS sequence"/>
</dbReference>
<dbReference type="InterPro" id="IPR029016">
    <property type="entry name" value="GAF-like_dom_sf"/>
</dbReference>
<dbReference type="Gene3D" id="1.10.10.10">
    <property type="entry name" value="Winged helix-like DNA-binding domain superfamily/Winged helix DNA-binding domain"/>
    <property type="match status" value="1"/>
</dbReference>
<dbReference type="Pfam" id="PF09339">
    <property type="entry name" value="HTH_IclR"/>
    <property type="match status" value="1"/>
</dbReference>
<evidence type="ECO:0000313" key="10">
    <source>
        <dbReference type="EMBL" id="NEE03341.1"/>
    </source>
</evidence>
<dbReference type="GO" id="GO:0006071">
    <property type="term" value="P:glycerol metabolic process"/>
    <property type="evidence" value="ECO:0007669"/>
    <property type="project" value="UniProtKB-KW"/>
</dbReference>
<dbReference type="InterPro" id="IPR036390">
    <property type="entry name" value="WH_DNA-bd_sf"/>
</dbReference>
<keyword evidence="2" id="KW-0805">Transcription regulation</keyword>
<feature type="domain" description="IclR-ED" evidence="9">
    <location>
        <begin position="65"/>
        <end position="248"/>
    </location>
</feature>
<evidence type="ECO:0000256" key="5">
    <source>
        <dbReference type="ARBA" id="ARBA00058938"/>
    </source>
</evidence>
<keyword evidence="1" id="KW-0319">Glycerol metabolism</keyword>
<dbReference type="SUPFAM" id="SSF46785">
    <property type="entry name" value="Winged helix' DNA-binding domain"/>
    <property type="match status" value="1"/>
</dbReference>
<keyword evidence="11" id="KW-1185">Reference proteome</keyword>
<evidence type="ECO:0000256" key="6">
    <source>
        <dbReference type="ARBA" id="ARBA00070406"/>
    </source>
</evidence>
<evidence type="ECO:0000256" key="7">
    <source>
        <dbReference type="SAM" id="MobiDB-lite"/>
    </source>
</evidence>
<evidence type="ECO:0000256" key="2">
    <source>
        <dbReference type="ARBA" id="ARBA00023015"/>
    </source>
</evidence>
<feature type="region of interest" description="Disordered" evidence="7">
    <location>
        <begin position="248"/>
        <end position="267"/>
    </location>
</feature>
<name>A0A6L9SFX3_9ACTN</name>
<dbReference type="GO" id="GO:0003700">
    <property type="term" value="F:DNA-binding transcription factor activity"/>
    <property type="evidence" value="ECO:0007669"/>
    <property type="project" value="TreeGrafter"/>
</dbReference>
<comment type="caution">
    <text evidence="10">The sequence shown here is derived from an EMBL/GenBank/DDBJ whole genome shotgun (WGS) entry which is preliminary data.</text>
</comment>
<evidence type="ECO:0000256" key="1">
    <source>
        <dbReference type="ARBA" id="ARBA00022798"/>
    </source>
</evidence>